<proteinExistence type="predicted"/>
<keyword evidence="1" id="KW-0812">Transmembrane</keyword>
<dbReference type="Proteomes" id="UP000308671">
    <property type="component" value="Unassembled WGS sequence"/>
</dbReference>
<evidence type="ECO:0000313" key="3">
    <source>
        <dbReference type="Proteomes" id="UP000308671"/>
    </source>
</evidence>
<reference evidence="2 3" key="1">
    <citation type="submission" date="2017-12" db="EMBL/GenBank/DDBJ databases">
        <title>Comparative genomics of Botrytis spp.</title>
        <authorList>
            <person name="Valero-Jimenez C.A."/>
            <person name="Tapia P."/>
            <person name="Veloso J."/>
            <person name="Silva-Moreno E."/>
            <person name="Staats M."/>
            <person name="Valdes J.H."/>
            <person name="Van Kan J.A.L."/>
        </authorList>
    </citation>
    <scope>NUCLEOTIDE SEQUENCE [LARGE SCALE GENOMIC DNA]</scope>
    <source>
        <strain evidence="2 3">MUCL435</strain>
    </source>
</reference>
<protein>
    <submittedName>
        <fullName evidence="2">Uncharacterized protein</fullName>
    </submittedName>
</protein>
<keyword evidence="1" id="KW-1133">Transmembrane helix</keyword>
<name>A0A4S8QKR8_9HELO</name>
<sequence>MSPTPPDVCDCAKWCADQSLSAMQEILRDVFYILVAILTCAVVIGSFSLVTTAMCMLVLITGAYLLRWLKSINAGQAPKQDGYGTGGERHRLLPGSSGFLIAYRHSLGSENRVQVKGRTADYQGLAWHLGTGND</sequence>
<keyword evidence="3" id="KW-1185">Reference proteome</keyword>
<gene>
    <name evidence="2" type="ORF">BGAL_0780g00040</name>
</gene>
<accession>A0A4S8QKR8</accession>
<dbReference type="OrthoDB" id="3531293at2759"/>
<dbReference type="EMBL" id="PQXL01000775">
    <property type="protein sequence ID" value="THV43982.1"/>
    <property type="molecule type" value="Genomic_DNA"/>
</dbReference>
<dbReference type="AlphaFoldDB" id="A0A4S8QKR8"/>
<organism evidence="2 3">
    <name type="scientific">Botrytis galanthina</name>
    <dbReference type="NCBI Taxonomy" id="278940"/>
    <lineage>
        <taxon>Eukaryota</taxon>
        <taxon>Fungi</taxon>
        <taxon>Dikarya</taxon>
        <taxon>Ascomycota</taxon>
        <taxon>Pezizomycotina</taxon>
        <taxon>Leotiomycetes</taxon>
        <taxon>Helotiales</taxon>
        <taxon>Sclerotiniaceae</taxon>
        <taxon>Botrytis</taxon>
    </lineage>
</organism>
<evidence type="ECO:0000313" key="2">
    <source>
        <dbReference type="EMBL" id="THV43982.1"/>
    </source>
</evidence>
<feature type="transmembrane region" description="Helical" evidence="1">
    <location>
        <begin position="30"/>
        <end position="60"/>
    </location>
</feature>
<comment type="caution">
    <text evidence="2">The sequence shown here is derived from an EMBL/GenBank/DDBJ whole genome shotgun (WGS) entry which is preliminary data.</text>
</comment>
<evidence type="ECO:0000256" key="1">
    <source>
        <dbReference type="SAM" id="Phobius"/>
    </source>
</evidence>
<keyword evidence="1" id="KW-0472">Membrane</keyword>